<protein>
    <submittedName>
        <fullName evidence="1">Uncharacterized protein</fullName>
    </submittedName>
</protein>
<accession>A0A0E9WFB8</accession>
<dbReference type="AlphaFoldDB" id="A0A0E9WFB8"/>
<proteinExistence type="predicted"/>
<name>A0A0E9WFB8_ANGAN</name>
<evidence type="ECO:0000313" key="1">
    <source>
        <dbReference type="EMBL" id="JAH88235.1"/>
    </source>
</evidence>
<reference evidence="1" key="2">
    <citation type="journal article" date="2015" name="Fish Shellfish Immunol.">
        <title>Early steps in the European eel (Anguilla anguilla)-Vibrio vulnificus interaction in the gills: Role of the RtxA13 toxin.</title>
        <authorList>
            <person name="Callol A."/>
            <person name="Pajuelo D."/>
            <person name="Ebbesson L."/>
            <person name="Teles M."/>
            <person name="MacKenzie S."/>
            <person name="Amaro C."/>
        </authorList>
    </citation>
    <scope>NUCLEOTIDE SEQUENCE</scope>
</reference>
<reference evidence="1" key="1">
    <citation type="submission" date="2014-11" db="EMBL/GenBank/DDBJ databases">
        <authorList>
            <person name="Amaro Gonzalez C."/>
        </authorList>
    </citation>
    <scope>NUCLEOTIDE SEQUENCE</scope>
</reference>
<organism evidence="1">
    <name type="scientific">Anguilla anguilla</name>
    <name type="common">European freshwater eel</name>
    <name type="synonym">Muraena anguilla</name>
    <dbReference type="NCBI Taxonomy" id="7936"/>
    <lineage>
        <taxon>Eukaryota</taxon>
        <taxon>Metazoa</taxon>
        <taxon>Chordata</taxon>
        <taxon>Craniata</taxon>
        <taxon>Vertebrata</taxon>
        <taxon>Euteleostomi</taxon>
        <taxon>Actinopterygii</taxon>
        <taxon>Neopterygii</taxon>
        <taxon>Teleostei</taxon>
        <taxon>Anguilliformes</taxon>
        <taxon>Anguillidae</taxon>
        <taxon>Anguilla</taxon>
    </lineage>
</organism>
<sequence length="43" mass="4816">MLLYTSGRGGGQFTLPGPLLQLNCVSDFLWNCTALELQAPYYY</sequence>
<dbReference type="EMBL" id="GBXM01020342">
    <property type="protein sequence ID" value="JAH88235.1"/>
    <property type="molecule type" value="Transcribed_RNA"/>
</dbReference>